<dbReference type="InterPro" id="IPR050063">
    <property type="entry name" value="Ribosomal_protein_uL29"/>
</dbReference>
<dbReference type="CDD" id="cd00427">
    <property type="entry name" value="Ribosomal_L29_HIP"/>
    <property type="match status" value="1"/>
</dbReference>
<sequence>MKAIELREQNTEELKQALLTLLREQFTLRMQRGAEQLNRHHQLRVVRRNIARVKTVLNEKGKQA</sequence>
<reference evidence="6 7" key="1">
    <citation type="submission" date="2016-10" db="EMBL/GenBank/DDBJ databases">
        <authorList>
            <person name="de Groot N.N."/>
        </authorList>
    </citation>
    <scope>NUCLEOTIDE SEQUENCE [LARGE SCALE GENOMIC DNA]</scope>
    <source>
        <strain evidence="6">MBHS1</strain>
    </source>
</reference>
<dbReference type="GO" id="GO:0003735">
    <property type="term" value="F:structural constituent of ribosome"/>
    <property type="evidence" value="ECO:0007669"/>
    <property type="project" value="InterPro"/>
</dbReference>
<keyword evidence="7" id="KW-1185">Reference proteome</keyword>
<dbReference type="OrthoDB" id="9815192at2"/>
<dbReference type="EMBL" id="FMSV02000407">
    <property type="protein sequence ID" value="SEH05972.1"/>
    <property type="molecule type" value="Genomic_DNA"/>
</dbReference>
<comment type="similarity">
    <text evidence="1 5">Belongs to the universal ribosomal protein uL29 family.</text>
</comment>
<dbReference type="NCBIfam" id="TIGR00012">
    <property type="entry name" value="L29"/>
    <property type="match status" value="1"/>
</dbReference>
<proteinExistence type="inferred from homology"/>
<name>A0A1H6F774_9GAMM</name>
<dbReference type="InterPro" id="IPR036049">
    <property type="entry name" value="Ribosomal_uL29_sf"/>
</dbReference>
<evidence type="ECO:0000256" key="1">
    <source>
        <dbReference type="ARBA" id="ARBA00009254"/>
    </source>
</evidence>
<dbReference type="GO" id="GO:0022625">
    <property type="term" value="C:cytosolic large ribosomal subunit"/>
    <property type="evidence" value="ECO:0007669"/>
    <property type="project" value="TreeGrafter"/>
</dbReference>
<accession>A0A1H6F774</accession>
<dbReference type="GO" id="GO:0006412">
    <property type="term" value="P:translation"/>
    <property type="evidence" value="ECO:0007669"/>
    <property type="project" value="UniProtKB-UniRule"/>
</dbReference>
<dbReference type="PANTHER" id="PTHR10916:SF0">
    <property type="entry name" value="LARGE RIBOSOMAL SUBUNIT PROTEIN UL29C"/>
    <property type="match status" value="1"/>
</dbReference>
<dbReference type="Gene3D" id="6.10.140.1970">
    <property type="match status" value="1"/>
</dbReference>
<dbReference type="AlphaFoldDB" id="A0A1H6F774"/>
<keyword evidence="3 5" id="KW-0687">Ribonucleoprotein</keyword>
<dbReference type="Pfam" id="PF00831">
    <property type="entry name" value="Ribosomal_L29"/>
    <property type="match status" value="1"/>
</dbReference>
<evidence type="ECO:0000313" key="7">
    <source>
        <dbReference type="Proteomes" id="UP000236724"/>
    </source>
</evidence>
<evidence type="ECO:0000313" key="6">
    <source>
        <dbReference type="EMBL" id="SEH05972.1"/>
    </source>
</evidence>
<dbReference type="InterPro" id="IPR001854">
    <property type="entry name" value="Ribosomal_uL29"/>
</dbReference>
<dbReference type="SUPFAM" id="SSF46561">
    <property type="entry name" value="Ribosomal protein L29 (L29p)"/>
    <property type="match status" value="1"/>
</dbReference>
<keyword evidence="2 5" id="KW-0689">Ribosomal protein</keyword>
<protein>
    <recommendedName>
        <fullName evidence="4 5">Large ribosomal subunit protein uL29</fullName>
    </recommendedName>
</protein>
<evidence type="ECO:0000256" key="5">
    <source>
        <dbReference type="HAMAP-Rule" id="MF_00374"/>
    </source>
</evidence>
<evidence type="ECO:0000256" key="2">
    <source>
        <dbReference type="ARBA" id="ARBA00022980"/>
    </source>
</evidence>
<dbReference type="Proteomes" id="UP000236724">
    <property type="component" value="Unassembled WGS sequence"/>
</dbReference>
<dbReference type="RefSeq" id="WP_103919819.1">
    <property type="nucleotide sequence ID" value="NZ_FMSV02000407.1"/>
</dbReference>
<evidence type="ECO:0000256" key="3">
    <source>
        <dbReference type="ARBA" id="ARBA00023274"/>
    </source>
</evidence>
<dbReference type="HAMAP" id="MF_00374">
    <property type="entry name" value="Ribosomal_uL29"/>
    <property type="match status" value="1"/>
</dbReference>
<dbReference type="PANTHER" id="PTHR10916">
    <property type="entry name" value="60S RIBOSOMAL PROTEIN L35/50S RIBOSOMAL PROTEIN L29"/>
    <property type="match status" value="1"/>
</dbReference>
<organism evidence="6 7">
    <name type="scientific">Candidatus Venteria ishoeyi</name>
    <dbReference type="NCBI Taxonomy" id="1899563"/>
    <lineage>
        <taxon>Bacteria</taxon>
        <taxon>Pseudomonadati</taxon>
        <taxon>Pseudomonadota</taxon>
        <taxon>Gammaproteobacteria</taxon>
        <taxon>Thiotrichales</taxon>
        <taxon>Thiotrichaceae</taxon>
        <taxon>Venteria</taxon>
    </lineage>
</organism>
<evidence type="ECO:0000256" key="4">
    <source>
        <dbReference type="ARBA" id="ARBA00035204"/>
    </source>
</evidence>
<gene>
    <name evidence="5 6" type="primary">rpmC</name>
    <name evidence="6" type="ORF">MBHS_01827</name>
</gene>